<dbReference type="PANTHER" id="PTHR19375">
    <property type="entry name" value="HEAT SHOCK PROTEIN 70KDA"/>
    <property type="match status" value="1"/>
</dbReference>
<dbReference type="InterPro" id="IPR019734">
    <property type="entry name" value="TPR_rpt"/>
</dbReference>
<dbReference type="EMBL" id="JACXAJ010000011">
    <property type="protein sequence ID" value="MBD1398830.1"/>
    <property type="molecule type" value="Genomic_DNA"/>
</dbReference>
<dbReference type="PROSITE" id="PS50005">
    <property type="entry name" value="TPR"/>
    <property type="match status" value="1"/>
</dbReference>
<evidence type="ECO:0000313" key="5">
    <source>
        <dbReference type="Proteomes" id="UP000625551"/>
    </source>
</evidence>
<protein>
    <submittedName>
        <fullName evidence="4">Hsp70 family protein</fullName>
    </submittedName>
</protein>
<name>A0ABR7XKM4_9BACT</name>
<dbReference type="SUPFAM" id="SSF48452">
    <property type="entry name" value="TPR-like"/>
    <property type="match status" value="1"/>
</dbReference>
<dbReference type="RefSeq" id="WP_191184962.1">
    <property type="nucleotide sequence ID" value="NZ_JACXAJ010000011.1"/>
</dbReference>
<dbReference type="Gene3D" id="3.30.420.40">
    <property type="match status" value="2"/>
</dbReference>
<dbReference type="Gene3D" id="1.25.40.10">
    <property type="entry name" value="Tetratricopeptide repeat domain"/>
    <property type="match status" value="1"/>
</dbReference>
<dbReference type="InterPro" id="IPR013126">
    <property type="entry name" value="Hsp_70_fam"/>
</dbReference>
<reference evidence="4 5" key="1">
    <citation type="submission" date="2020-09" db="EMBL/GenBank/DDBJ databases">
        <title>Genome sequencing and assembly of Pontibacter sp.</title>
        <authorList>
            <person name="Chhetri G."/>
        </authorList>
    </citation>
    <scope>NUCLEOTIDE SEQUENCE [LARGE SCALE GENOMIC DNA]</scope>
    <source>
        <strain evidence="4 5">JH31</strain>
    </source>
</reference>
<keyword evidence="5" id="KW-1185">Reference proteome</keyword>
<proteinExistence type="predicted"/>
<accession>A0ABR7XKM4</accession>
<dbReference type="SUPFAM" id="SSF53067">
    <property type="entry name" value="Actin-like ATPase domain"/>
    <property type="match status" value="2"/>
</dbReference>
<evidence type="ECO:0000256" key="1">
    <source>
        <dbReference type="ARBA" id="ARBA00022741"/>
    </source>
</evidence>
<dbReference type="Gene3D" id="3.90.640.10">
    <property type="entry name" value="Actin, Chain A, domain 4"/>
    <property type="match status" value="1"/>
</dbReference>
<keyword evidence="2" id="KW-0067">ATP-binding</keyword>
<keyword evidence="1" id="KW-0547">Nucleotide-binding</keyword>
<dbReference type="Proteomes" id="UP000625551">
    <property type="component" value="Unassembled WGS sequence"/>
</dbReference>
<gene>
    <name evidence="4" type="ORF">H9Q13_16785</name>
</gene>
<dbReference type="InterPro" id="IPR043129">
    <property type="entry name" value="ATPase_NBD"/>
</dbReference>
<evidence type="ECO:0000256" key="3">
    <source>
        <dbReference type="PROSITE-ProRule" id="PRU00339"/>
    </source>
</evidence>
<evidence type="ECO:0000313" key="4">
    <source>
        <dbReference type="EMBL" id="MBD1398830.1"/>
    </source>
</evidence>
<feature type="repeat" description="TPR" evidence="3">
    <location>
        <begin position="649"/>
        <end position="682"/>
    </location>
</feature>
<keyword evidence="3" id="KW-0802">TPR repeat</keyword>
<dbReference type="CDD" id="cd10170">
    <property type="entry name" value="ASKHA_NBD_HSP70"/>
    <property type="match status" value="1"/>
</dbReference>
<dbReference type="InterPro" id="IPR011990">
    <property type="entry name" value="TPR-like_helical_dom_sf"/>
</dbReference>
<organism evidence="4 5">
    <name type="scientific">Pontibacter aquaedesilientis</name>
    <dbReference type="NCBI Taxonomy" id="2766980"/>
    <lineage>
        <taxon>Bacteria</taxon>
        <taxon>Pseudomonadati</taxon>
        <taxon>Bacteroidota</taxon>
        <taxon>Cytophagia</taxon>
        <taxon>Cytophagales</taxon>
        <taxon>Hymenobacteraceae</taxon>
        <taxon>Pontibacter</taxon>
    </lineage>
</organism>
<dbReference type="Pfam" id="PF00012">
    <property type="entry name" value="HSP70"/>
    <property type="match status" value="2"/>
</dbReference>
<comment type="caution">
    <text evidence="4">The sequence shown here is derived from an EMBL/GenBank/DDBJ whole genome shotgun (WGS) entry which is preliminary data.</text>
</comment>
<evidence type="ECO:0000256" key="2">
    <source>
        <dbReference type="ARBA" id="ARBA00022840"/>
    </source>
</evidence>
<sequence>MTDITLNNLLPVRVSGSGIDDTTFVGIDFGTSTTVISIATHSNATSEFIVRSLPIVQELEDGRTHTSEKIPTVIAYLKTLGRNKIIVGQGAAELKHNHSFKLGRNIWYSFKTALGTDAGALYYNCEIENETLKLRNPKDALKLFVRFLKSRVEDYIKNNNLAPHTQYAFSIPASFEANQRKELLDALAQNGIPVARQALIDEPNAAFISYLQESFSDKSPLKVPDHRNVNVMVFDFGAGTCDVSILEIGNGLKGTYSKNLSISKYYEIGGDDIDKYLALEFLLPQLAKQNNLSLTDFRKGEIKKDILPLLLKTAEQLKITICEKANLKHQNHTLPSHALALNDESVGYDINIGIPRLGTLTLSKPSLSYSQFAEAMKYFCSDASESQPQKYEYIKSFKSIFTPIRSAIKKASLEHEDIDYVLFIGGSSKNPYVRATIKEHFPESEILVPGDLQTHVSKGAAIHSLVFNGYRKNLIQPITSEPILILTREGTVTLMPAGTEVPSEITKIEDLEVAEDNQEIIELPIFIGNTRKMLFNFKLYMPENKTLRKGTPVKVMAEISSDKVLGLRAFIEGIEMIAEPLAPFSNAEKTTEEREVLIAEKQFNLQAERNGGRPTKDGFEALYRAYKNAGLDLQAAQTLEEMNDLFPETSNLNQIGVLFSSAGDRVKALEYYKKAHEANPSNVTVAFNLALQYKLSDASKFQDMLEKVLQLDPNDPEALLEKGRLQNKRSADSGRDLIETAFNIYKKKFDNNSLSEWEYSWFASTASELGKNDMAMIIRESQPKHKAAGLWNEKNLTKIKSNEGLIKIQ</sequence>